<keyword evidence="2" id="KW-1185">Reference proteome</keyword>
<comment type="caution">
    <text evidence="1">The sequence shown here is derived from an EMBL/GenBank/DDBJ whole genome shotgun (WGS) entry which is preliminary data.</text>
</comment>
<name>A0ACC0Z0K8_9ROSI</name>
<proteinExistence type="predicted"/>
<evidence type="ECO:0000313" key="2">
    <source>
        <dbReference type="Proteomes" id="UP001163603"/>
    </source>
</evidence>
<dbReference type="EMBL" id="CM047738">
    <property type="protein sequence ID" value="KAJ0044474.1"/>
    <property type="molecule type" value="Genomic_DNA"/>
</dbReference>
<protein>
    <submittedName>
        <fullName evidence="1">Uncharacterized protein</fullName>
    </submittedName>
</protein>
<gene>
    <name evidence="1" type="ORF">Pint_05562</name>
</gene>
<accession>A0ACC0Z0K8</accession>
<organism evidence="1 2">
    <name type="scientific">Pistacia integerrima</name>
    <dbReference type="NCBI Taxonomy" id="434235"/>
    <lineage>
        <taxon>Eukaryota</taxon>
        <taxon>Viridiplantae</taxon>
        <taxon>Streptophyta</taxon>
        <taxon>Embryophyta</taxon>
        <taxon>Tracheophyta</taxon>
        <taxon>Spermatophyta</taxon>
        <taxon>Magnoliopsida</taxon>
        <taxon>eudicotyledons</taxon>
        <taxon>Gunneridae</taxon>
        <taxon>Pentapetalae</taxon>
        <taxon>rosids</taxon>
        <taxon>malvids</taxon>
        <taxon>Sapindales</taxon>
        <taxon>Anacardiaceae</taxon>
        <taxon>Pistacia</taxon>
    </lineage>
</organism>
<dbReference type="Proteomes" id="UP001163603">
    <property type="component" value="Chromosome 3"/>
</dbReference>
<sequence length="653" mass="73625">MTTLSSPHSLCFFKTTTVNKTHLPQTQNPVKITSPPHLLDKISARNTFSWNNLIQTHLTNKNPHNALSIYHQMLLLGVPPDNHTLPRVLTASRCSGNLNFGKQVHAHVFKLGFSSDLYVISALIDFYGRLESVDSAKCVFDKSVNSGFNSVSWTMLARLYMMQNKPGLAVELFHRMVELGAEVDHVALATAIGACGVLKSMQEGRKVHGVARKCGLEFDVLVSNSLLKMYIDCDSIEDARAIFVKMPSKDVISWTEMIGACVKNGAFNDGLKLLRQMVKDGIKPDSLSFSSVLPACARMAAHKLGKEIHGYLLRNGIDFNIMVQNAIMDMYVKSGFIQYASNIFAGMKERDVISWTVMIFGYTSHGQGEVGLSLFREMEKDLSSEIDQFTYATVLHACSTACMVEEGWFYFNRIKAPKVTHCTLMVTILVRAGLFDEARIFIEGHRIGRHPEVLRALLDGCRIHKEVKIGKRVVEQLCEMEPLNAENYVVLSNWYADSAKWDMVDKLRETIRDMGLKPRKAYSWVEFRNKIHVFGTGDVSHPRSEGIYWELECLLKKLEDEGHRPNPDFSLHDVDEERESIQIGHSEMLALSFGLISTQAGATVRVTKNLRMCRSCHEFSKSVSKIVGQEIIIKDQSYFHHFKDGCCSCGDFW</sequence>
<evidence type="ECO:0000313" key="1">
    <source>
        <dbReference type="EMBL" id="KAJ0044474.1"/>
    </source>
</evidence>
<reference evidence="2" key="1">
    <citation type="journal article" date="2023" name="G3 (Bethesda)">
        <title>Genome assembly and association tests identify interacting loci associated with vigor, precocity, and sex in interspecific pistachio rootstocks.</title>
        <authorList>
            <person name="Palmer W."/>
            <person name="Jacygrad E."/>
            <person name="Sagayaradj S."/>
            <person name="Cavanaugh K."/>
            <person name="Han R."/>
            <person name="Bertier L."/>
            <person name="Beede B."/>
            <person name="Kafkas S."/>
            <person name="Golino D."/>
            <person name="Preece J."/>
            <person name="Michelmore R."/>
        </authorList>
    </citation>
    <scope>NUCLEOTIDE SEQUENCE [LARGE SCALE GENOMIC DNA]</scope>
</reference>